<comment type="caution">
    <text evidence="1">The sequence shown here is derived from an EMBL/GenBank/DDBJ whole genome shotgun (WGS) entry which is preliminary data.</text>
</comment>
<protein>
    <submittedName>
        <fullName evidence="1">Uncharacterized protein</fullName>
    </submittedName>
</protein>
<reference evidence="1 2" key="1">
    <citation type="submission" date="2020-09" db="EMBL/GenBank/DDBJ databases">
        <title>De no assembly of potato wild relative species, Solanum commersonii.</title>
        <authorList>
            <person name="Cho K."/>
        </authorList>
    </citation>
    <scope>NUCLEOTIDE SEQUENCE [LARGE SCALE GENOMIC DNA]</scope>
    <source>
        <strain evidence="1">LZ3.2</strain>
        <tissue evidence="1">Leaf</tissue>
    </source>
</reference>
<name>A0A9J6AKW4_SOLCO</name>
<dbReference type="Pfam" id="PF03087">
    <property type="entry name" value="BPS1"/>
    <property type="match status" value="1"/>
</dbReference>
<dbReference type="EMBL" id="JACXVP010000002">
    <property type="protein sequence ID" value="KAG5624714.1"/>
    <property type="molecule type" value="Genomic_DNA"/>
</dbReference>
<organism evidence="1 2">
    <name type="scientific">Solanum commersonii</name>
    <name type="common">Commerson's wild potato</name>
    <name type="synonym">Commerson's nightshade</name>
    <dbReference type="NCBI Taxonomy" id="4109"/>
    <lineage>
        <taxon>Eukaryota</taxon>
        <taxon>Viridiplantae</taxon>
        <taxon>Streptophyta</taxon>
        <taxon>Embryophyta</taxon>
        <taxon>Tracheophyta</taxon>
        <taxon>Spermatophyta</taxon>
        <taxon>Magnoliopsida</taxon>
        <taxon>eudicotyledons</taxon>
        <taxon>Gunneridae</taxon>
        <taxon>Pentapetalae</taxon>
        <taxon>asterids</taxon>
        <taxon>lamiids</taxon>
        <taxon>Solanales</taxon>
        <taxon>Solanaceae</taxon>
        <taxon>Solanoideae</taxon>
        <taxon>Solaneae</taxon>
        <taxon>Solanum</taxon>
    </lineage>
</organism>
<dbReference type="Proteomes" id="UP000824120">
    <property type="component" value="Chromosome 2"/>
</dbReference>
<dbReference type="GO" id="GO:0048367">
    <property type="term" value="P:shoot system development"/>
    <property type="evidence" value="ECO:0007669"/>
    <property type="project" value="InterPro"/>
</dbReference>
<dbReference type="PANTHER" id="PTHR33070">
    <property type="entry name" value="OS06G0725500 PROTEIN"/>
    <property type="match status" value="1"/>
</dbReference>
<evidence type="ECO:0000313" key="2">
    <source>
        <dbReference type="Proteomes" id="UP000824120"/>
    </source>
</evidence>
<dbReference type="InterPro" id="IPR004320">
    <property type="entry name" value="BPS1_pln"/>
</dbReference>
<accession>A0A9J6AKW4</accession>
<dbReference type="AlphaFoldDB" id="A0A9J6AKW4"/>
<gene>
    <name evidence="1" type="ORF">H5410_009932</name>
</gene>
<dbReference type="OrthoDB" id="1701699at2759"/>
<dbReference type="PANTHER" id="PTHR33070:SF129">
    <property type="entry name" value="DUF241 DOMAIN PROTEIN"/>
    <property type="match status" value="1"/>
</dbReference>
<sequence>MAPSPLRPKTILKHARCSSFPSSSHPIVSQFNEHLSRVKSSSEATSSTLSTDLGYLKLLDVCAIIKDLLSNEKQNKQGLLSALGRRRNMNMDDISIYQTSRKKSKKMIQKLLKDLKSRMKENVEKYLKHWQLKEVQLVTLGLFKSLLSYTNRNGSQSSNWSLLSKKKEEVESSNVDAALWSKTGKYDELQNQLLNVFSGV</sequence>
<proteinExistence type="predicted"/>
<evidence type="ECO:0000313" key="1">
    <source>
        <dbReference type="EMBL" id="KAG5624714.1"/>
    </source>
</evidence>
<dbReference type="GO" id="GO:0048364">
    <property type="term" value="P:root development"/>
    <property type="evidence" value="ECO:0007669"/>
    <property type="project" value="InterPro"/>
</dbReference>
<keyword evidence="2" id="KW-1185">Reference proteome</keyword>